<dbReference type="Pfam" id="PF07859">
    <property type="entry name" value="Abhydrolase_3"/>
    <property type="match status" value="1"/>
</dbReference>
<evidence type="ECO:0000256" key="1">
    <source>
        <dbReference type="ARBA" id="ARBA00010515"/>
    </source>
</evidence>
<keyword evidence="5" id="KW-1185">Reference proteome</keyword>
<dbReference type="InterPro" id="IPR029058">
    <property type="entry name" value="AB_hydrolase_fold"/>
</dbReference>
<sequence length="168" mass="17374">MSSSRATPPGGGLVLSLLHRLRDHGDKLPAAGVLISPLLDLTGSGASFQERADQDPIFSPDLIRGVAETYLGGADPRDPAASPLFASQACLPPLLIQTGGAEILLSDSERLAAATAAGTDVVLDVADELPHVYHGAVDTPESIAAVRQIAEFVHRADEHRGGRPSSTA</sequence>
<feature type="domain" description="Alpha/beta hydrolase fold-3" evidence="3">
    <location>
        <begin position="10"/>
        <end position="134"/>
    </location>
</feature>
<dbReference type="PANTHER" id="PTHR48081">
    <property type="entry name" value="AB HYDROLASE SUPERFAMILY PROTEIN C4A8.06C"/>
    <property type="match status" value="1"/>
</dbReference>
<organism evidence="4 5">
    <name type="scientific">Frankia casuarinae (strain DSM 45818 / CECT 9043 / HFP020203 / CcI3)</name>
    <dbReference type="NCBI Taxonomy" id="106370"/>
    <lineage>
        <taxon>Bacteria</taxon>
        <taxon>Bacillati</taxon>
        <taxon>Actinomycetota</taxon>
        <taxon>Actinomycetes</taxon>
        <taxon>Frankiales</taxon>
        <taxon>Frankiaceae</taxon>
        <taxon>Frankia</taxon>
    </lineage>
</organism>
<dbReference type="InterPro" id="IPR013094">
    <property type="entry name" value="AB_hydrolase_3"/>
</dbReference>
<gene>
    <name evidence="4" type="ordered locus">Francci3_2567</name>
</gene>
<dbReference type="eggNOG" id="COG0657">
    <property type="taxonomic scope" value="Bacteria"/>
</dbReference>
<dbReference type="PANTHER" id="PTHR48081:SF30">
    <property type="entry name" value="ACETYL-HYDROLASE LIPR-RELATED"/>
    <property type="match status" value="1"/>
</dbReference>
<evidence type="ECO:0000259" key="3">
    <source>
        <dbReference type="Pfam" id="PF07859"/>
    </source>
</evidence>
<dbReference type="SUPFAM" id="SSF53474">
    <property type="entry name" value="alpha/beta-Hydrolases"/>
    <property type="match status" value="1"/>
</dbReference>
<keyword evidence="2 4" id="KW-0378">Hydrolase</keyword>
<evidence type="ECO:0000313" key="4">
    <source>
        <dbReference type="EMBL" id="ABD11929.1"/>
    </source>
</evidence>
<dbReference type="InterPro" id="IPR050300">
    <property type="entry name" value="GDXG_lipolytic_enzyme"/>
</dbReference>
<name>Q2J9W3_FRACC</name>
<accession>Q2J9W3</accession>
<dbReference type="HOGENOM" id="CLU_012494_13_3_11"/>
<protein>
    <submittedName>
        <fullName evidence="4">Hydrolase</fullName>
    </submittedName>
</protein>
<dbReference type="KEGG" id="fra:Francci3_2567"/>
<dbReference type="Proteomes" id="UP000001937">
    <property type="component" value="Chromosome"/>
</dbReference>
<dbReference type="AlphaFoldDB" id="Q2J9W3"/>
<dbReference type="EMBL" id="CP000249">
    <property type="protein sequence ID" value="ABD11929.1"/>
    <property type="molecule type" value="Genomic_DNA"/>
</dbReference>
<dbReference type="RefSeq" id="WP_011436964.1">
    <property type="nucleotide sequence ID" value="NC_007777.1"/>
</dbReference>
<evidence type="ECO:0000313" key="5">
    <source>
        <dbReference type="Proteomes" id="UP000001937"/>
    </source>
</evidence>
<evidence type="ECO:0000256" key="2">
    <source>
        <dbReference type="ARBA" id="ARBA00022801"/>
    </source>
</evidence>
<comment type="similarity">
    <text evidence="1">Belongs to the 'GDXG' lipolytic enzyme family.</text>
</comment>
<dbReference type="PhylomeDB" id="Q2J9W3"/>
<reference evidence="4 5" key="1">
    <citation type="journal article" date="2007" name="Genome Res.">
        <title>Genome characteristics of facultatively symbiotic Frankia sp. strains reflect host range and host plant biogeography.</title>
        <authorList>
            <person name="Normand P."/>
            <person name="Lapierre P."/>
            <person name="Tisa L.S."/>
            <person name="Gogarten J.P."/>
            <person name="Alloisio N."/>
            <person name="Bagnarol E."/>
            <person name="Bassi C.A."/>
            <person name="Berry A.M."/>
            <person name="Bickhart D.M."/>
            <person name="Choisne N."/>
            <person name="Couloux A."/>
            <person name="Cournoyer B."/>
            <person name="Cruveiller S."/>
            <person name="Daubin V."/>
            <person name="Demange N."/>
            <person name="Francino M.P."/>
            <person name="Goltsman E."/>
            <person name="Huang Y."/>
            <person name="Kopp O.R."/>
            <person name="Labarre L."/>
            <person name="Lapidus A."/>
            <person name="Lavire C."/>
            <person name="Marechal J."/>
            <person name="Martinez M."/>
            <person name="Mastronunzio J.E."/>
            <person name="Mullin B.C."/>
            <person name="Niemann J."/>
            <person name="Pujic P."/>
            <person name="Rawnsley T."/>
            <person name="Rouy Z."/>
            <person name="Schenowitz C."/>
            <person name="Sellstedt A."/>
            <person name="Tavares F."/>
            <person name="Tomkins J.P."/>
            <person name="Vallenet D."/>
            <person name="Valverde C."/>
            <person name="Wall L.G."/>
            <person name="Wang Y."/>
            <person name="Medigue C."/>
            <person name="Benson D.R."/>
        </authorList>
    </citation>
    <scope>NUCLEOTIDE SEQUENCE [LARGE SCALE GENOMIC DNA]</scope>
    <source>
        <strain evidence="5">DSM 45818 / CECT 9043 / CcI3</strain>
    </source>
</reference>
<proteinExistence type="inferred from homology"/>
<dbReference type="GO" id="GO:0004806">
    <property type="term" value="F:triacylglycerol lipase activity"/>
    <property type="evidence" value="ECO:0007669"/>
    <property type="project" value="TreeGrafter"/>
</dbReference>
<dbReference type="STRING" id="106370.Francci3_2567"/>
<dbReference type="Gene3D" id="3.40.50.1820">
    <property type="entry name" value="alpha/beta hydrolase"/>
    <property type="match status" value="1"/>
</dbReference>
<dbReference type="OrthoDB" id="128186at2"/>